<sequence>MEDPAVAADGYTYERTAIECWLSEHDTSPVTGKALETKVVFKNWSLVSSSPSPSFSSEPGR</sequence>
<dbReference type="GO" id="GO:0004842">
    <property type="term" value="F:ubiquitin-protein transferase activity"/>
    <property type="evidence" value="ECO:0007669"/>
    <property type="project" value="InterPro"/>
</dbReference>
<organism evidence="2 3">
    <name type="scientific">Ectocarpus siliculosus</name>
    <name type="common">Brown alga</name>
    <name type="synonym">Conferva siliculosa</name>
    <dbReference type="NCBI Taxonomy" id="2880"/>
    <lineage>
        <taxon>Eukaryota</taxon>
        <taxon>Sar</taxon>
        <taxon>Stramenopiles</taxon>
        <taxon>Ochrophyta</taxon>
        <taxon>PX clade</taxon>
        <taxon>Phaeophyceae</taxon>
        <taxon>Ectocarpales</taxon>
        <taxon>Ectocarpaceae</taxon>
        <taxon>Ectocarpus</taxon>
    </lineage>
</organism>
<dbReference type="OrthoDB" id="424220at2759"/>
<evidence type="ECO:0000313" key="2">
    <source>
        <dbReference type="EMBL" id="CBJ33611.1"/>
    </source>
</evidence>
<keyword evidence="2" id="KW-0808">Transferase</keyword>
<keyword evidence="2" id="KW-0418">Kinase</keyword>
<evidence type="ECO:0000313" key="3">
    <source>
        <dbReference type="Proteomes" id="UP000002630"/>
    </source>
</evidence>
<keyword evidence="3" id="KW-1185">Reference proteome</keyword>
<dbReference type="GO" id="GO:0016301">
    <property type="term" value="F:kinase activity"/>
    <property type="evidence" value="ECO:0007669"/>
    <property type="project" value="UniProtKB-KW"/>
</dbReference>
<gene>
    <name evidence="2" type="ORF">Esi_0528_0004</name>
</gene>
<dbReference type="PANTHER" id="PTHR46573">
    <property type="entry name" value="WD REPEAT, SAM AND U-BOX DOMAIN-CONTAINING PROTEIN 1"/>
    <property type="match status" value="1"/>
</dbReference>
<dbReference type="PROSITE" id="PS51698">
    <property type="entry name" value="U_BOX"/>
    <property type="match status" value="1"/>
</dbReference>
<dbReference type="InParanoid" id="D7G3T4"/>
<dbReference type="InterPro" id="IPR052085">
    <property type="entry name" value="WD-SAM-U-box"/>
</dbReference>
<dbReference type="Gene3D" id="3.30.40.10">
    <property type="entry name" value="Zinc/RING finger domain, C3HC4 (zinc finger)"/>
    <property type="match status" value="1"/>
</dbReference>
<dbReference type="EMBL" id="FN649760">
    <property type="protein sequence ID" value="CBJ33611.1"/>
    <property type="molecule type" value="Genomic_DNA"/>
</dbReference>
<feature type="domain" description="U-box" evidence="1">
    <location>
        <begin position="1"/>
        <end position="60"/>
    </location>
</feature>
<accession>D7G3T4</accession>
<protein>
    <submittedName>
        <fullName evidence="2">Protein kinase</fullName>
    </submittedName>
</protein>
<reference evidence="2 3" key="1">
    <citation type="journal article" date="2010" name="Nature">
        <title>The Ectocarpus genome and the independent evolution of multicellularity in brown algae.</title>
        <authorList>
            <person name="Cock J.M."/>
            <person name="Sterck L."/>
            <person name="Rouze P."/>
            <person name="Scornet D."/>
            <person name="Allen A.E."/>
            <person name="Amoutzias G."/>
            <person name="Anthouard V."/>
            <person name="Artiguenave F."/>
            <person name="Aury J.M."/>
            <person name="Badger J.H."/>
            <person name="Beszteri B."/>
            <person name="Billiau K."/>
            <person name="Bonnet E."/>
            <person name="Bothwell J.H."/>
            <person name="Bowler C."/>
            <person name="Boyen C."/>
            <person name="Brownlee C."/>
            <person name="Carrano C.J."/>
            <person name="Charrier B."/>
            <person name="Cho G.Y."/>
            <person name="Coelho S.M."/>
            <person name="Collen J."/>
            <person name="Corre E."/>
            <person name="Da Silva C."/>
            <person name="Delage L."/>
            <person name="Delaroque N."/>
            <person name="Dittami S.M."/>
            <person name="Doulbeau S."/>
            <person name="Elias M."/>
            <person name="Farnham G."/>
            <person name="Gachon C.M."/>
            <person name="Gschloessl B."/>
            <person name="Heesch S."/>
            <person name="Jabbari K."/>
            <person name="Jubin C."/>
            <person name="Kawai H."/>
            <person name="Kimura K."/>
            <person name="Kloareg B."/>
            <person name="Kupper F.C."/>
            <person name="Lang D."/>
            <person name="Le Bail A."/>
            <person name="Leblanc C."/>
            <person name="Lerouge P."/>
            <person name="Lohr M."/>
            <person name="Lopez P.J."/>
            <person name="Martens C."/>
            <person name="Maumus F."/>
            <person name="Michel G."/>
            <person name="Miranda-Saavedra D."/>
            <person name="Morales J."/>
            <person name="Moreau H."/>
            <person name="Motomura T."/>
            <person name="Nagasato C."/>
            <person name="Napoli C.A."/>
            <person name="Nelson D.R."/>
            <person name="Nyvall-Collen P."/>
            <person name="Peters A.F."/>
            <person name="Pommier C."/>
            <person name="Potin P."/>
            <person name="Poulain J."/>
            <person name="Quesneville H."/>
            <person name="Read B."/>
            <person name="Rensing S.A."/>
            <person name="Ritter A."/>
            <person name="Rousvoal S."/>
            <person name="Samanta M."/>
            <person name="Samson G."/>
            <person name="Schroeder D.C."/>
            <person name="Segurens B."/>
            <person name="Strittmatter M."/>
            <person name="Tonon T."/>
            <person name="Tregear J.W."/>
            <person name="Valentin K."/>
            <person name="von Dassow P."/>
            <person name="Yamagishi T."/>
            <person name="Van de Peer Y."/>
            <person name="Wincker P."/>
        </authorList>
    </citation>
    <scope>NUCLEOTIDE SEQUENCE [LARGE SCALE GENOMIC DNA]</scope>
    <source>
        <strain evidence="3">Ec32 / CCAP1310/4</strain>
    </source>
</reference>
<evidence type="ECO:0000259" key="1">
    <source>
        <dbReference type="PROSITE" id="PS51698"/>
    </source>
</evidence>
<dbReference type="SMART" id="SM00504">
    <property type="entry name" value="Ubox"/>
    <property type="match status" value="1"/>
</dbReference>
<name>D7G3T4_ECTSI</name>
<dbReference type="Proteomes" id="UP000002630">
    <property type="component" value="Unassembled WGS sequence"/>
</dbReference>
<dbReference type="SUPFAM" id="SSF57850">
    <property type="entry name" value="RING/U-box"/>
    <property type="match status" value="1"/>
</dbReference>
<dbReference type="InterPro" id="IPR013083">
    <property type="entry name" value="Znf_RING/FYVE/PHD"/>
</dbReference>
<proteinExistence type="predicted"/>
<dbReference type="PANTHER" id="PTHR46573:SF1">
    <property type="entry name" value="WD REPEAT, SAM AND U-BOX DOMAIN-CONTAINING PROTEIN 1"/>
    <property type="match status" value="1"/>
</dbReference>
<dbReference type="CDD" id="cd16655">
    <property type="entry name" value="RING-Ubox_WDSUB1-like"/>
    <property type="match status" value="1"/>
</dbReference>
<dbReference type="AlphaFoldDB" id="D7G3T4"/>
<dbReference type="InterPro" id="IPR003613">
    <property type="entry name" value="Ubox_domain"/>
</dbReference>
<dbReference type="Pfam" id="PF04564">
    <property type="entry name" value="U-box"/>
    <property type="match status" value="1"/>
</dbReference>
<dbReference type="GO" id="GO:0016567">
    <property type="term" value="P:protein ubiquitination"/>
    <property type="evidence" value="ECO:0007669"/>
    <property type="project" value="InterPro"/>
</dbReference>